<evidence type="ECO:0000313" key="2">
    <source>
        <dbReference type="EMBL" id="KAB2349468.1"/>
    </source>
</evidence>
<sequence length="82" mass="9118">MRFPTRLAVLGVSGAALAFTACLVPAAAAEQRATWRDTGARFYWYESCREAGEAGVRNEGWQAWDCKGSSAPWSKYQLWSLK</sequence>
<dbReference type="AlphaFoldDB" id="A0A6H9YX03"/>
<proteinExistence type="predicted"/>
<accession>A0A6H9YX03</accession>
<dbReference type="EMBL" id="WBMT01000005">
    <property type="protein sequence ID" value="KAB2349468.1"/>
    <property type="molecule type" value="Genomic_DNA"/>
</dbReference>
<dbReference type="OrthoDB" id="3483384at2"/>
<feature type="chain" id="PRO_5039663214" evidence="1">
    <location>
        <begin position="19"/>
        <end position="82"/>
    </location>
</feature>
<organism evidence="2 3">
    <name type="scientific">Actinomadura rudentiformis</name>
    <dbReference type="NCBI Taxonomy" id="359158"/>
    <lineage>
        <taxon>Bacteria</taxon>
        <taxon>Bacillati</taxon>
        <taxon>Actinomycetota</taxon>
        <taxon>Actinomycetes</taxon>
        <taxon>Streptosporangiales</taxon>
        <taxon>Thermomonosporaceae</taxon>
        <taxon>Actinomadura</taxon>
    </lineage>
</organism>
<dbReference type="RefSeq" id="WP_151560237.1">
    <property type="nucleotide sequence ID" value="NZ_WBMT01000005.1"/>
</dbReference>
<keyword evidence="3" id="KW-1185">Reference proteome</keyword>
<dbReference type="Proteomes" id="UP000468735">
    <property type="component" value="Unassembled WGS sequence"/>
</dbReference>
<comment type="caution">
    <text evidence="2">The sequence shown here is derived from an EMBL/GenBank/DDBJ whole genome shotgun (WGS) entry which is preliminary data.</text>
</comment>
<evidence type="ECO:0000313" key="3">
    <source>
        <dbReference type="Proteomes" id="UP000468735"/>
    </source>
</evidence>
<keyword evidence="1" id="KW-0732">Signal</keyword>
<name>A0A6H9YX03_9ACTN</name>
<gene>
    <name evidence="2" type="ORF">F8566_11800</name>
</gene>
<evidence type="ECO:0000256" key="1">
    <source>
        <dbReference type="SAM" id="SignalP"/>
    </source>
</evidence>
<reference evidence="2 3" key="1">
    <citation type="submission" date="2019-09" db="EMBL/GenBank/DDBJ databases">
        <title>Actinomadura physcomitrii sp. nov., a novel actinomycete isolated from moss [Physcomitrium sphaericum (Ludw) Fuernr].</title>
        <authorList>
            <person name="Zhuang X."/>
            <person name="Liu C."/>
        </authorList>
    </citation>
    <scope>NUCLEOTIDE SEQUENCE [LARGE SCALE GENOMIC DNA]</scope>
    <source>
        <strain evidence="2 3">HMC1</strain>
    </source>
</reference>
<dbReference type="PROSITE" id="PS51257">
    <property type="entry name" value="PROKAR_LIPOPROTEIN"/>
    <property type="match status" value="1"/>
</dbReference>
<feature type="signal peptide" evidence="1">
    <location>
        <begin position="1"/>
        <end position="18"/>
    </location>
</feature>
<protein>
    <submittedName>
        <fullName evidence="2">Uncharacterized protein</fullName>
    </submittedName>
</protein>